<dbReference type="Proteomes" id="UP000779574">
    <property type="component" value="Unassembled WGS sequence"/>
</dbReference>
<reference evidence="6" key="2">
    <citation type="submission" date="2021-08" db="EMBL/GenBank/DDBJ databases">
        <authorList>
            <person name="Gostincar C."/>
            <person name="Sun X."/>
            <person name="Song Z."/>
            <person name="Gunde-Cimerman N."/>
        </authorList>
    </citation>
    <scope>NUCLEOTIDE SEQUENCE</scope>
    <source>
        <strain evidence="6">EXF-9911</strain>
    </source>
</reference>
<dbReference type="OrthoDB" id="19714at2759"/>
<feature type="compositionally biased region" description="Low complexity" evidence="5">
    <location>
        <begin position="66"/>
        <end position="79"/>
    </location>
</feature>
<evidence type="ECO:0000256" key="5">
    <source>
        <dbReference type="SAM" id="MobiDB-lite"/>
    </source>
</evidence>
<feature type="compositionally biased region" description="Acidic residues" evidence="5">
    <location>
        <begin position="189"/>
        <end position="201"/>
    </location>
</feature>
<dbReference type="InterPro" id="IPR011993">
    <property type="entry name" value="PH-like_dom_sf"/>
</dbReference>
<dbReference type="AlphaFoldDB" id="A0A9P8E7L1"/>
<sequence>MSGALRVIDTIPREDEYTSLEAHQQETPGSFYDAKPVLHHHVQNAVLKVSEHDLNTNAALQALRTSAGPGAAPHASPNPQANGDDHEPRVEVTVPRIQIWVTSDFFILWSTSAGHGIQIPYRTISLHARQQNALYLQLCLSDISQTADDDLETVELLLTPEPQGDSNPIDAAEKLFTAVSNCADLHPDPDEDDDQEQEQEPEPGTGGWITSENIQDFMDENGEFRMPEGGILGAGAGTVRTADQFEDADAGEEVDGEDATDATKWRRTS</sequence>
<dbReference type="GO" id="GO:0045292">
    <property type="term" value="P:mRNA cis splicing, via spliceosome"/>
    <property type="evidence" value="ECO:0007669"/>
    <property type="project" value="TreeGrafter"/>
</dbReference>
<comment type="caution">
    <text evidence="6">The sequence shown here is derived from an EMBL/GenBank/DDBJ whole genome shotgun (WGS) entry which is preliminary data.</text>
</comment>
<dbReference type="Gene3D" id="2.30.29.30">
    <property type="entry name" value="Pleckstrin-homology domain (PH domain)/Phosphotyrosine-binding domain (PTB)"/>
    <property type="match status" value="1"/>
</dbReference>
<evidence type="ECO:0000256" key="1">
    <source>
        <dbReference type="ARBA" id="ARBA00004123"/>
    </source>
</evidence>
<accession>A0A9P8E7L1</accession>
<dbReference type="PANTHER" id="PTHR21399">
    <property type="entry name" value="CHLORIDE CONDUCTANCE REGULATORY PROTEIN ICLN"/>
    <property type="match status" value="1"/>
</dbReference>
<dbReference type="PANTHER" id="PTHR21399:SF0">
    <property type="entry name" value="METHYLOSOME SUBUNIT PICLN"/>
    <property type="match status" value="1"/>
</dbReference>
<feature type="region of interest" description="Disordered" evidence="5">
    <location>
        <begin position="182"/>
        <end position="269"/>
    </location>
</feature>
<keyword evidence="4" id="KW-0539">Nucleus</keyword>
<dbReference type="GO" id="GO:0005829">
    <property type="term" value="C:cytosol"/>
    <property type="evidence" value="ECO:0007669"/>
    <property type="project" value="TreeGrafter"/>
</dbReference>
<evidence type="ECO:0000256" key="2">
    <source>
        <dbReference type="ARBA" id="ARBA00004496"/>
    </source>
</evidence>
<name>A0A9P8E7L1_AURME</name>
<dbReference type="GO" id="GO:0000387">
    <property type="term" value="P:spliceosomal snRNP assembly"/>
    <property type="evidence" value="ECO:0007669"/>
    <property type="project" value="TreeGrafter"/>
</dbReference>
<evidence type="ECO:0000256" key="3">
    <source>
        <dbReference type="ARBA" id="ARBA00022490"/>
    </source>
</evidence>
<gene>
    <name evidence="6" type="ORF">KCU76_g13795</name>
</gene>
<proteinExistence type="predicted"/>
<organism evidence="6 7">
    <name type="scientific">Aureobasidium melanogenum</name>
    <name type="common">Aureobasidium pullulans var. melanogenum</name>
    <dbReference type="NCBI Taxonomy" id="46634"/>
    <lineage>
        <taxon>Eukaryota</taxon>
        <taxon>Fungi</taxon>
        <taxon>Dikarya</taxon>
        <taxon>Ascomycota</taxon>
        <taxon>Pezizomycotina</taxon>
        <taxon>Dothideomycetes</taxon>
        <taxon>Dothideomycetidae</taxon>
        <taxon>Dothideales</taxon>
        <taxon>Saccotheciaceae</taxon>
        <taxon>Aureobasidium</taxon>
    </lineage>
</organism>
<keyword evidence="3" id="KW-0963">Cytoplasm</keyword>
<evidence type="ECO:0000313" key="6">
    <source>
        <dbReference type="EMBL" id="KAG9682448.1"/>
    </source>
</evidence>
<dbReference type="Pfam" id="PF03517">
    <property type="entry name" value="Voldacs"/>
    <property type="match status" value="1"/>
</dbReference>
<evidence type="ECO:0008006" key="8">
    <source>
        <dbReference type="Google" id="ProtNLM"/>
    </source>
</evidence>
<feature type="region of interest" description="Disordered" evidence="5">
    <location>
        <begin position="66"/>
        <end position="87"/>
    </location>
</feature>
<dbReference type="GO" id="GO:0005681">
    <property type="term" value="C:spliceosomal complex"/>
    <property type="evidence" value="ECO:0007669"/>
    <property type="project" value="TreeGrafter"/>
</dbReference>
<dbReference type="GO" id="GO:0034715">
    <property type="term" value="C:pICln-Sm protein complex"/>
    <property type="evidence" value="ECO:0007669"/>
    <property type="project" value="TreeGrafter"/>
</dbReference>
<dbReference type="InterPro" id="IPR039924">
    <property type="entry name" value="ICln/Lot5/Saf5"/>
</dbReference>
<evidence type="ECO:0000313" key="7">
    <source>
        <dbReference type="Proteomes" id="UP000779574"/>
    </source>
</evidence>
<feature type="compositionally biased region" description="Acidic residues" evidence="5">
    <location>
        <begin position="244"/>
        <end position="260"/>
    </location>
</feature>
<reference evidence="6" key="1">
    <citation type="journal article" date="2021" name="J Fungi (Basel)">
        <title>Virulence traits and population genomics of the black yeast Aureobasidium melanogenum.</title>
        <authorList>
            <person name="Cernosa A."/>
            <person name="Sun X."/>
            <person name="Gostincar C."/>
            <person name="Fang C."/>
            <person name="Gunde-Cimerman N."/>
            <person name="Song Z."/>
        </authorList>
    </citation>
    <scope>NUCLEOTIDE SEQUENCE</scope>
    <source>
        <strain evidence="6">EXF-9911</strain>
    </source>
</reference>
<evidence type="ECO:0000256" key="4">
    <source>
        <dbReference type="ARBA" id="ARBA00023242"/>
    </source>
</evidence>
<comment type="subcellular location">
    <subcellularLocation>
        <location evidence="2">Cytoplasm</location>
    </subcellularLocation>
    <subcellularLocation>
        <location evidence="1">Nucleus</location>
    </subcellularLocation>
</comment>
<feature type="non-terminal residue" evidence="6">
    <location>
        <position position="1"/>
    </location>
</feature>
<dbReference type="EMBL" id="JAHFXF010000791">
    <property type="protein sequence ID" value="KAG9682448.1"/>
    <property type="molecule type" value="Genomic_DNA"/>
</dbReference>
<protein>
    <recommendedName>
        <fullName evidence="8">Regulator of volume decrease after cellular swelling-domain-containing protein</fullName>
    </recommendedName>
</protein>